<protein>
    <submittedName>
        <fullName evidence="2">Uncharacterized protein</fullName>
    </submittedName>
</protein>
<organism evidence="1 2">
    <name type="scientific">Strongyloides papillosus</name>
    <name type="common">Intestinal threadworm</name>
    <dbReference type="NCBI Taxonomy" id="174720"/>
    <lineage>
        <taxon>Eukaryota</taxon>
        <taxon>Metazoa</taxon>
        <taxon>Ecdysozoa</taxon>
        <taxon>Nematoda</taxon>
        <taxon>Chromadorea</taxon>
        <taxon>Rhabditida</taxon>
        <taxon>Tylenchina</taxon>
        <taxon>Panagrolaimomorpha</taxon>
        <taxon>Strongyloidoidea</taxon>
        <taxon>Strongyloididae</taxon>
        <taxon>Strongyloides</taxon>
    </lineage>
</organism>
<dbReference type="WBParaSite" id="SPAL_0000919700.1">
    <property type="protein sequence ID" value="SPAL_0000919700.1"/>
    <property type="gene ID" value="SPAL_0000919700"/>
</dbReference>
<evidence type="ECO:0000313" key="2">
    <source>
        <dbReference type="WBParaSite" id="SPAL_0000919700.1"/>
    </source>
</evidence>
<name>A0A0N5BTL5_STREA</name>
<keyword evidence="1" id="KW-1185">Reference proteome</keyword>
<evidence type="ECO:0000313" key="1">
    <source>
        <dbReference type="Proteomes" id="UP000046392"/>
    </source>
</evidence>
<proteinExistence type="predicted"/>
<dbReference type="AlphaFoldDB" id="A0A0N5BTL5"/>
<dbReference type="Proteomes" id="UP000046392">
    <property type="component" value="Unplaced"/>
</dbReference>
<sequence>MFSLFIIEEIYINLIFYNHNPDTKYGKKSLCDFWQKTHCKIDVLPQEPTAAPGVCSAFYVNLEIDI</sequence>
<accession>A0A0N5BTL5</accession>
<reference evidence="2" key="1">
    <citation type="submission" date="2017-02" db="UniProtKB">
        <authorList>
            <consortium name="WormBaseParasite"/>
        </authorList>
    </citation>
    <scope>IDENTIFICATION</scope>
</reference>